<proteinExistence type="predicted"/>
<gene>
    <name evidence="2" type="ORF">A3F27_00840</name>
</gene>
<dbReference type="EMBL" id="MFLP01000019">
    <property type="protein sequence ID" value="OGG70967.1"/>
    <property type="molecule type" value="Genomic_DNA"/>
</dbReference>
<feature type="region of interest" description="Disordered" evidence="1">
    <location>
        <begin position="63"/>
        <end position="96"/>
    </location>
</feature>
<comment type="caution">
    <text evidence="2">The sequence shown here is derived from an EMBL/GenBank/DDBJ whole genome shotgun (WGS) entry which is preliminary data.</text>
</comment>
<sequence length="764" mass="83547">MPLGNDEDESGLQRSFSRAGIDAEKCQLKSPLGRSFCFYVLAIRLTMPTETEDFVDEEFLTDAEESVENTSSAEYEERETFELSDNETNKDAEPQELIEPNRQAVLDQKGGEPSDWQLEYKGDSGYHFDGQDVRDPEGNVWTNEDTALHQEMVAQWKEGGSAIFFLPDYREQMEDREILYVTQLILSEKGGVTYEIHKHETIYPKDEGVVEKKEEYTEALAGLRLDTTEDFRDANELESGAETPMSIEAAEGLGMNDSEPVEVADEISPQEVIPTIETESVESVANDPIAEMPLMADNVDSAEKSDAPDPWLVELLNFDALDPVEPHDDAVGESDVPQITNRDEAETIDLRAVLGSEATAELDIAPDVTALEHSEVEAVHEPESVITSESLTTVVEIADPISTVEHRVDMQEMNQDAKVDSSSRTEITSDGSIAEQPISILVAEQGLEPTSNHSRSEPLEAKEIEDNAETSASSDFSLVEAFPNTFEVNVASDAVAESQEPVQNMILAEQLETRTDVQEVQVEMGKDFSETETVMQPVDSFESLEQVKEPISDAVNPVEPVLNELVMDRSAISELSGALPEAVAIKDPEIQVDAKIFAPTITASSETHVDSVSENFHESIPAENAFGGNSIASETVELQNAPTALHEIVDAKIRETTPAAIEHLSNKDESMQSIQLEERSPNAVSGANGSEPAPLQSAETILRALGIPLSVPRAVQSPEFSGSRGIPGMPRGIVPLRDTRAGTTRFRSSVRSHSKDGVTLEMAA</sequence>
<dbReference type="AlphaFoldDB" id="A0A1F6EBI0"/>
<dbReference type="Proteomes" id="UP000176689">
    <property type="component" value="Unassembled WGS sequence"/>
</dbReference>
<feature type="region of interest" description="Disordered" evidence="1">
    <location>
        <begin position="413"/>
        <end position="433"/>
    </location>
</feature>
<protein>
    <submittedName>
        <fullName evidence="2">Uncharacterized protein</fullName>
    </submittedName>
</protein>
<accession>A0A1F6EBI0</accession>
<feature type="compositionally biased region" description="Basic and acidic residues" evidence="1">
    <location>
        <begin position="413"/>
        <end position="423"/>
    </location>
</feature>
<evidence type="ECO:0000313" key="2">
    <source>
        <dbReference type="EMBL" id="OGG70967.1"/>
    </source>
</evidence>
<feature type="compositionally biased region" description="Acidic residues" evidence="1">
    <location>
        <begin position="74"/>
        <end position="85"/>
    </location>
</feature>
<feature type="region of interest" description="Disordered" evidence="1">
    <location>
        <begin position="716"/>
        <end position="736"/>
    </location>
</feature>
<feature type="compositionally biased region" description="Basic and acidic residues" evidence="1">
    <location>
        <begin position="454"/>
        <end position="465"/>
    </location>
</feature>
<evidence type="ECO:0000313" key="3">
    <source>
        <dbReference type="Proteomes" id="UP000176689"/>
    </source>
</evidence>
<organism evidence="2 3">
    <name type="scientific">Candidatus Kaiserbacteria bacterium RIFCSPHIGHO2_12_FULL_53_13</name>
    <dbReference type="NCBI Taxonomy" id="1798502"/>
    <lineage>
        <taxon>Bacteria</taxon>
        <taxon>Candidatus Kaiseribacteriota</taxon>
    </lineage>
</organism>
<feature type="region of interest" description="Disordered" evidence="1">
    <location>
        <begin position="666"/>
        <end position="694"/>
    </location>
</feature>
<feature type="compositionally biased region" description="Basic and acidic residues" evidence="1">
    <location>
        <begin position="666"/>
        <end position="680"/>
    </location>
</feature>
<feature type="region of interest" description="Disordered" evidence="1">
    <location>
        <begin position="445"/>
        <end position="472"/>
    </location>
</feature>
<evidence type="ECO:0000256" key="1">
    <source>
        <dbReference type="SAM" id="MobiDB-lite"/>
    </source>
</evidence>
<reference evidence="2 3" key="1">
    <citation type="journal article" date="2016" name="Nat. Commun.">
        <title>Thousands of microbial genomes shed light on interconnected biogeochemical processes in an aquifer system.</title>
        <authorList>
            <person name="Anantharaman K."/>
            <person name="Brown C.T."/>
            <person name="Hug L.A."/>
            <person name="Sharon I."/>
            <person name="Castelle C.J."/>
            <person name="Probst A.J."/>
            <person name="Thomas B.C."/>
            <person name="Singh A."/>
            <person name="Wilkins M.J."/>
            <person name="Karaoz U."/>
            <person name="Brodie E.L."/>
            <person name="Williams K.H."/>
            <person name="Hubbard S.S."/>
            <person name="Banfield J.F."/>
        </authorList>
    </citation>
    <scope>NUCLEOTIDE SEQUENCE [LARGE SCALE GENOMIC DNA]</scope>
</reference>
<name>A0A1F6EBI0_9BACT</name>